<organism evidence="1">
    <name type="scientific">Hexamita inflata</name>
    <dbReference type="NCBI Taxonomy" id="28002"/>
    <lineage>
        <taxon>Eukaryota</taxon>
        <taxon>Metamonada</taxon>
        <taxon>Diplomonadida</taxon>
        <taxon>Hexamitidae</taxon>
        <taxon>Hexamitinae</taxon>
        <taxon>Hexamita</taxon>
    </lineage>
</organism>
<dbReference type="EMBL" id="CATOUU010000842">
    <property type="protein sequence ID" value="CAI9953882.1"/>
    <property type="molecule type" value="Genomic_DNA"/>
</dbReference>
<sequence>MFENNPFNKQLALKSQRKMAMSPLKSYNSLLQNNSSKLSIGTPKTSNIPSKVFEPQQFITNNKQINKVLYQIQDRKQMKENGIMYGNKQSELNMIELVSDSEDEVDFSRLRAGQIINESKQMFDDIFDLNEQ</sequence>
<keyword evidence="3" id="KW-1185">Reference proteome</keyword>
<dbReference type="AlphaFoldDB" id="A0AA86QI40"/>
<evidence type="ECO:0000313" key="3">
    <source>
        <dbReference type="Proteomes" id="UP001642409"/>
    </source>
</evidence>
<accession>A0AA86QI40</accession>
<gene>
    <name evidence="1" type="ORF">HINF_LOCUS41527</name>
    <name evidence="2" type="ORF">HINF_LOCUS59451</name>
</gene>
<dbReference type="Proteomes" id="UP001642409">
    <property type="component" value="Unassembled WGS sequence"/>
</dbReference>
<evidence type="ECO:0000313" key="1">
    <source>
        <dbReference type="EMBL" id="CAI9953882.1"/>
    </source>
</evidence>
<dbReference type="EMBL" id="CAXDID020000341">
    <property type="protein sequence ID" value="CAL6079576.1"/>
    <property type="molecule type" value="Genomic_DNA"/>
</dbReference>
<reference evidence="1" key="1">
    <citation type="submission" date="2023-06" db="EMBL/GenBank/DDBJ databases">
        <authorList>
            <person name="Kurt Z."/>
        </authorList>
    </citation>
    <scope>NUCLEOTIDE SEQUENCE</scope>
</reference>
<protein>
    <submittedName>
        <fullName evidence="2">Hypothetical_protein</fullName>
    </submittedName>
</protein>
<evidence type="ECO:0000313" key="2">
    <source>
        <dbReference type="EMBL" id="CAL6079576.1"/>
    </source>
</evidence>
<reference evidence="2 3" key="2">
    <citation type="submission" date="2024-07" db="EMBL/GenBank/DDBJ databases">
        <authorList>
            <person name="Akdeniz Z."/>
        </authorList>
    </citation>
    <scope>NUCLEOTIDE SEQUENCE [LARGE SCALE GENOMIC DNA]</scope>
</reference>
<comment type="caution">
    <text evidence="1">The sequence shown here is derived from an EMBL/GenBank/DDBJ whole genome shotgun (WGS) entry which is preliminary data.</text>
</comment>
<name>A0AA86QI40_9EUKA</name>
<proteinExistence type="predicted"/>